<evidence type="ECO:0000259" key="9">
    <source>
        <dbReference type="PROSITE" id="PS50089"/>
    </source>
</evidence>
<dbReference type="PANTHER" id="PTHR46283">
    <property type="entry name" value="E3 UBIQUITIN-PROTEIN LIGASE MARCH5"/>
    <property type="match status" value="1"/>
</dbReference>
<dbReference type="AlphaFoldDB" id="S9W0N0"/>
<dbReference type="EMBL" id="KE546990">
    <property type="protein sequence ID" value="EPY51610.1"/>
    <property type="molecule type" value="Genomic_DNA"/>
</dbReference>
<dbReference type="PROSITE" id="PS50089">
    <property type="entry name" value="ZF_RING_2"/>
    <property type="match status" value="1"/>
</dbReference>
<dbReference type="GO" id="GO:0016874">
    <property type="term" value="F:ligase activity"/>
    <property type="evidence" value="ECO:0007669"/>
    <property type="project" value="UniProtKB-KW"/>
</dbReference>
<keyword evidence="3" id="KW-0479">Metal-binding</keyword>
<evidence type="ECO:0000313" key="11">
    <source>
        <dbReference type="EMBL" id="EPY51610.1"/>
    </source>
</evidence>
<dbReference type="OMA" id="WRRPCKC"/>
<dbReference type="GO" id="GO:0016020">
    <property type="term" value="C:membrane"/>
    <property type="evidence" value="ECO:0007669"/>
    <property type="project" value="UniProtKB-SubCell"/>
</dbReference>
<reference evidence="11 12" key="1">
    <citation type="journal article" date="2011" name="Science">
        <title>Comparative functional genomics of the fission yeasts.</title>
        <authorList>
            <person name="Rhind N."/>
            <person name="Chen Z."/>
            <person name="Yassour M."/>
            <person name="Thompson D.A."/>
            <person name="Haas B.J."/>
            <person name="Habib N."/>
            <person name="Wapinski I."/>
            <person name="Roy S."/>
            <person name="Lin M.F."/>
            <person name="Heiman D.I."/>
            <person name="Young S.K."/>
            <person name="Furuya K."/>
            <person name="Guo Y."/>
            <person name="Pidoux A."/>
            <person name="Chen H.M."/>
            <person name="Robbertse B."/>
            <person name="Goldberg J.M."/>
            <person name="Aoki K."/>
            <person name="Bayne E.H."/>
            <person name="Berlin A.M."/>
            <person name="Desjardins C.A."/>
            <person name="Dobbs E."/>
            <person name="Dukaj L."/>
            <person name="Fan L."/>
            <person name="FitzGerald M.G."/>
            <person name="French C."/>
            <person name="Gujja S."/>
            <person name="Hansen K."/>
            <person name="Keifenheim D."/>
            <person name="Levin J.Z."/>
            <person name="Mosher R.A."/>
            <person name="Mueller C.A."/>
            <person name="Pfiffner J."/>
            <person name="Priest M."/>
            <person name="Russ C."/>
            <person name="Smialowska A."/>
            <person name="Swoboda P."/>
            <person name="Sykes S.M."/>
            <person name="Vaughn M."/>
            <person name="Vengrova S."/>
            <person name="Yoder R."/>
            <person name="Zeng Q."/>
            <person name="Allshire R."/>
            <person name="Baulcombe D."/>
            <person name="Birren B.W."/>
            <person name="Brown W."/>
            <person name="Ekwall K."/>
            <person name="Kellis M."/>
            <person name="Leatherwood J."/>
            <person name="Levin H."/>
            <person name="Margalit H."/>
            <person name="Martienssen R."/>
            <person name="Nieduszynski C.A."/>
            <person name="Spatafora J.W."/>
            <person name="Friedman N."/>
            <person name="Dalgaard J.Z."/>
            <person name="Baumann P."/>
            <person name="Niki H."/>
            <person name="Regev A."/>
            <person name="Nusbaum C."/>
        </authorList>
    </citation>
    <scope>NUCLEOTIDE SEQUENCE [LARGE SCALE GENOMIC DNA]</scope>
    <source>
        <strain evidence="12">OY26 / ATCC MYA-4695 / CBS 11777 / NBRC 106824 / NRRL Y48691</strain>
    </source>
</reference>
<evidence type="ECO:0000256" key="5">
    <source>
        <dbReference type="ARBA" id="ARBA00022833"/>
    </source>
</evidence>
<feature type="domain" description="RING-CH-type" evidence="10">
    <location>
        <begin position="6"/>
        <end position="68"/>
    </location>
</feature>
<accession>S9W0N0</accession>
<feature type="domain" description="RING-type" evidence="9">
    <location>
        <begin position="14"/>
        <end position="61"/>
    </location>
</feature>
<gene>
    <name evidence="11" type="ORF">SPOG_00036</name>
</gene>
<dbReference type="eggNOG" id="KOG3053">
    <property type="taxonomic scope" value="Eukaryota"/>
</dbReference>
<dbReference type="Gene3D" id="3.30.40.10">
    <property type="entry name" value="Zinc/RING finger domain, C3HC4 (zinc finger)"/>
    <property type="match status" value="1"/>
</dbReference>
<dbReference type="STRING" id="653667.S9W0N0"/>
<keyword evidence="6" id="KW-1133">Transmembrane helix</keyword>
<name>S9W0N0_SCHCR</name>
<evidence type="ECO:0000256" key="1">
    <source>
        <dbReference type="ARBA" id="ARBA00004141"/>
    </source>
</evidence>
<comment type="subcellular location">
    <subcellularLocation>
        <location evidence="1">Membrane</location>
        <topology evidence="1">Multi-pass membrane protein</topology>
    </subcellularLocation>
</comment>
<keyword evidence="5" id="KW-0862">Zinc</keyword>
<evidence type="ECO:0000256" key="8">
    <source>
        <dbReference type="PROSITE-ProRule" id="PRU00175"/>
    </source>
</evidence>
<dbReference type="InterPro" id="IPR001841">
    <property type="entry name" value="Znf_RING"/>
</dbReference>
<dbReference type="InterPro" id="IPR011016">
    <property type="entry name" value="Znf_RING-CH"/>
</dbReference>
<dbReference type="HOGENOM" id="CLU_820293_0_0_1"/>
<keyword evidence="12" id="KW-1185">Reference proteome</keyword>
<keyword evidence="2" id="KW-0812">Transmembrane</keyword>
<evidence type="ECO:0000313" key="12">
    <source>
        <dbReference type="Proteomes" id="UP000015464"/>
    </source>
</evidence>
<organism evidence="11 12">
    <name type="scientific">Schizosaccharomyces cryophilus (strain OY26 / ATCC MYA-4695 / CBS 11777 / NBRC 106824 / NRRL Y48691)</name>
    <name type="common">Fission yeast</name>
    <dbReference type="NCBI Taxonomy" id="653667"/>
    <lineage>
        <taxon>Eukaryota</taxon>
        <taxon>Fungi</taxon>
        <taxon>Dikarya</taxon>
        <taxon>Ascomycota</taxon>
        <taxon>Taphrinomycotina</taxon>
        <taxon>Schizosaccharomycetes</taxon>
        <taxon>Schizosaccharomycetales</taxon>
        <taxon>Schizosaccharomycetaceae</taxon>
        <taxon>Schizosaccharomyces</taxon>
    </lineage>
</organism>
<proteinExistence type="predicted"/>
<evidence type="ECO:0000256" key="3">
    <source>
        <dbReference type="ARBA" id="ARBA00022723"/>
    </source>
</evidence>
<evidence type="ECO:0000256" key="6">
    <source>
        <dbReference type="ARBA" id="ARBA00022989"/>
    </source>
</evidence>
<dbReference type="RefSeq" id="XP_013022997.1">
    <property type="nucleotide sequence ID" value="XM_013167543.1"/>
</dbReference>
<keyword evidence="11" id="KW-0436">Ligase</keyword>
<keyword evidence="7" id="KW-0472">Membrane</keyword>
<evidence type="ECO:0000256" key="4">
    <source>
        <dbReference type="ARBA" id="ARBA00022771"/>
    </source>
</evidence>
<dbReference type="GeneID" id="25034368"/>
<dbReference type="Pfam" id="PF12906">
    <property type="entry name" value="RINGv"/>
    <property type="match status" value="1"/>
</dbReference>
<evidence type="ECO:0000256" key="7">
    <source>
        <dbReference type="ARBA" id="ARBA00023136"/>
    </source>
</evidence>
<dbReference type="GO" id="GO:0008270">
    <property type="term" value="F:zinc ion binding"/>
    <property type="evidence" value="ECO:0007669"/>
    <property type="project" value="UniProtKB-KW"/>
</dbReference>
<dbReference type="OrthoDB" id="5817083at2759"/>
<sequence length="336" mass="38893">MENSCVDKRYPLRCWICYDEFDGVRNPKDPWRRPCKCSLIAHESCLVSYVTSSTNTRCPQCLNEYIIARPMKANCRVLHAVGLCQNIESGLVQIALGTGVCLGIGKSVYSIFRETGLWVCRQVADESSMLFVMQRPLFSSAILPILPCMLVRFCEAPSYDIVFSLFTHCSVYYCVDRFSTTQILLCALPWIRSIHKELTNYIKKNISVYTQEDDEELRENWLRKLDDQIEQQNLVTNEDAEVKHSELWTFFSVFHTFLDGFTTEILRILRPIVLLPLAGKFLGRLFPNRLTKVQKSILGAVFALCIKDICRYSFLSWRAKRSQKIRILDNQIESKH</sequence>
<protein>
    <submittedName>
        <fullName evidence="11">Ubiquitin-protein ligase E3</fullName>
    </submittedName>
</protein>
<evidence type="ECO:0000259" key="10">
    <source>
        <dbReference type="PROSITE" id="PS51292"/>
    </source>
</evidence>
<keyword evidence="4 8" id="KW-0863">Zinc-finger</keyword>
<evidence type="ECO:0000256" key="2">
    <source>
        <dbReference type="ARBA" id="ARBA00022692"/>
    </source>
</evidence>
<dbReference type="SMART" id="SM00744">
    <property type="entry name" value="RINGv"/>
    <property type="match status" value="1"/>
</dbReference>
<dbReference type="SUPFAM" id="SSF57850">
    <property type="entry name" value="RING/U-box"/>
    <property type="match status" value="1"/>
</dbReference>
<dbReference type="PROSITE" id="PS51292">
    <property type="entry name" value="ZF_RING_CH"/>
    <property type="match status" value="1"/>
</dbReference>
<dbReference type="InterPro" id="IPR013083">
    <property type="entry name" value="Znf_RING/FYVE/PHD"/>
</dbReference>
<dbReference type="Proteomes" id="UP000015464">
    <property type="component" value="Unassembled WGS sequence"/>
</dbReference>